<evidence type="ECO:0000256" key="1">
    <source>
        <dbReference type="SAM" id="Phobius"/>
    </source>
</evidence>
<dbReference type="Gene3D" id="3.30.200.20">
    <property type="entry name" value="Phosphorylase Kinase, domain 1"/>
    <property type="match status" value="1"/>
</dbReference>
<keyword evidence="1" id="KW-1133">Transmembrane helix</keyword>
<dbReference type="AlphaFoldDB" id="A0A024UPN2"/>
<dbReference type="eggNOG" id="KOG0192">
    <property type="taxonomic scope" value="Eukaryota"/>
</dbReference>
<dbReference type="STRING" id="157072.A0A024UPN2"/>
<dbReference type="PANTHER" id="PTHR44329">
    <property type="entry name" value="SERINE/THREONINE-PROTEIN KINASE TNNI3K-RELATED"/>
    <property type="match status" value="1"/>
</dbReference>
<dbReference type="InterPro" id="IPR011009">
    <property type="entry name" value="Kinase-like_dom_sf"/>
</dbReference>
<proteinExistence type="predicted"/>
<dbReference type="Pfam" id="PF07714">
    <property type="entry name" value="PK_Tyr_Ser-Thr"/>
    <property type="match status" value="1"/>
</dbReference>
<reference evidence="3" key="1">
    <citation type="submission" date="2013-12" db="EMBL/GenBank/DDBJ databases">
        <title>The Genome Sequence of Aphanomyces invadans NJM9701.</title>
        <authorList>
            <consortium name="The Broad Institute Genomics Platform"/>
            <person name="Russ C."/>
            <person name="Tyler B."/>
            <person name="van West P."/>
            <person name="Dieguez-Uribeondo J."/>
            <person name="Young S.K."/>
            <person name="Zeng Q."/>
            <person name="Gargeya S."/>
            <person name="Fitzgerald M."/>
            <person name="Abouelleil A."/>
            <person name="Alvarado L."/>
            <person name="Chapman S.B."/>
            <person name="Gainer-Dewar J."/>
            <person name="Goldberg J."/>
            <person name="Griggs A."/>
            <person name="Gujja S."/>
            <person name="Hansen M."/>
            <person name="Howarth C."/>
            <person name="Imamovic A."/>
            <person name="Ireland A."/>
            <person name="Larimer J."/>
            <person name="McCowan C."/>
            <person name="Murphy C."/>
            <person name="Pearson M."/>
            <person name="Poon T.W."/>
            <person name="Priest M."/>
            <person name="Roberts A."/>
            <person name="Saif S."/>
            <person name="Shea T."/>
            <person name="Sykes S."/>
            <person name="Wortman J."/>
            <person name="Nusbaum C."/>
            <person name="Birren B."/>
        </authorList>
    </citation>
    <scope>NUCLEOTIDE SEQUENCE [LARGE SCALE GENOMIC DNA]</scope>
    <source>
        <strain evidence="3">NJM9701</strain>
    </source>
</reference>
<organism evidence="3">
    <name type="scientific">Aphanomyces invadans</name>
    <dbReference type="NCBI Taxonomy" id="157072"/>
    <lineage>
        <taxon>Eukaryota</taxon>
        <taxon>Sar</taxon>
        <taxon>Stramenopiles</taxon>
        <taxon>Oomycota</taxon>
        <taxon>Saprolegniomycetes</taxon>
        <taxon>Saprolegniales</taxon>
        <taxon>Verrucalvaceae</taxon>
        <taxon>Aphanomyces</taxon>
    </lineage>
</organism>
<sequence length="736" mass="81351">MAAIECFSAANFSGSPVLLPAMLNITDTTDWPQSCTFKSWRVPKNVAVITFPASNFDGVPYRVDSTSPSIPNPRFKVKSFAVIDRADQAHILVDTGDTSFAPFVVPVGTRLPWIHGEMDMSVSSLHIPPGAVLVGYKRRYFLGPYRVYNGTSVTLYAWNNRIRSVMVLPATSPLPPQPTTALSSTVNNASAYVRFYAKANYDILSLEESVAEGGVPSLEDWPFDLVDIMPRSISLDPGVVLIQYNETNFQGERRFWNRSNPSMPEDATRFLMRSFKVMNASAAATEANQTDYAVCAANINSSKVDLYIQAGDTIPDMAVFASTAGCSPLTLSPTVFVTVYADVNYSGAATTYNATTTAIMQLKGSMIVRATTSSPVVLELASGKTMWSAVGAVVGAAFLTFVVYRWMARVRVAKNDTTTRLAGSTRSHLPSARPRSSIPSQDMDWGDLALIRLDSCQVVRERFVASGASGVVYSGTFQISTPVAIKELHVYTATSVQRFIRELNLLSSIESPHIVKLIGATWTCPSDLHAVFELMGGGDLHSYLCQTRRDQVAWSTRLHWTKSVAEGLFYLHSMQHMHRDLKSRNLLLSTDVSSLKVADFGTVRDVDDSTHTANVGTYRWMAPEMLAFQPYTNSVDVYAFGVVMSEIETHQTPYANLFMSTGGSATKHPFESHVLRRVLHENLRPTFSPDCPIWYKFLALRCMAENPADRPSTAEILHILTMQQREMDESKHDDEE</sequence>
<keyword evidence="1" id="KW-0812">Transmembrane</keyword>
<dbReference type="OrthoDB" id="65481at2759"/>
<gene>
    <name evidence="3" type="ORF">H310_02485</name>
</gene>
<dbReference type="InterPro" id="IPR000719">
    <property type="entry name" value="Prot_kinase_dom"/>
</dbReference>
<dbReference type="PROSITE" id="PS50011">
    <property type="entry name" value="PROTEIN_KINASE_DOM"/>
    <property type="match status" value="1"/>
</dbReference>
<dbReference type="InterPro" id="IPR051681">
    <property type="entry name" value="Ser/Thr_Kinases-Pseudokinases"/>
</dbReference>
<protein>
    <submittedName>
        <fullName evidence="3">TKL/DICTY5 protein kinase</fullName>
    </submittedName>
</protein>
<dbReference type="PANTHER" id="PTHR44329:SF214">
    <property type="entry name" value="PROTEIN KINASE DOMAIN-CONTAINING PROTEIN"/>
    <property type="match status" value="1"/>
</dbReference>
<keyword evidence="1" id="KW-0472">Membrane</keyword>
<feature type="transmembrane region" description="Helical" evidence="1">
    <location>
        <begin position="386"/>
        <end position="404"/>
    </location>
</feature>
<evidence type="ECO:0000313" key="3">
    <source>
        <dbReference type="EMBL" id="ETW08145.1"/>
    </source>
</evidence>
<dbReference type="GO" id="GO:0005524">
    <property type="term" value="F:ATP binding"/>
    <property type="evidence" value="ECO:0007669"/>
    <property type="project" value="InterPro"/>
</dbReference>
<keyword evidence="3" id="KW-0808">Transferase</keyword>
<dbReference type="InterPro" id="IPR001245">
    <property type="entry name" value="Ser-Thr/Tyr_kinase_cat_dom"/>
</dbReference>
<dbReference type="Gene3D" id="2.60.20.10">
    <property type="entry name" value="Crystallins"/>
    <property type="match status" value="1"/>
</dbReference>
<dbReference type="GeneID" id="20079535"/>
<keyword evidence="3" id="KW-0418">Kinase</keyword>
<name>A0A024UPN2_9STRA</name>
<dbReference type="GO" id="GO:0004674">
    <property type="term" value="F:protein serine/threonine kinase activity"/>
    <property type="evidence" value="ECO:0007669"/>
    <property type="project" value="TreeGrafter"/>
</dbReference>
<evidence type="ECO:0000259" key="2">
    <source>
        <dbReference type="PROSITE" id="PS50011"/>
    </source>
</evidence>
<dbReference type="RefSeq" id="XP_008864238.1">
    <property type="nucleotide sequence ID" value="XM_008866016.1"/>
</dbReference>
<dbReference type="EMBL" id="KI913954">
    <property type="protein sequence ID" value="ETW08145.1"/>
    <property type="molecule type" value="Genomic_DNA"/>
</dbReference>
<feature type="domain" description="Protein kinase" evidence="2">
    <location>
        <begin position="458"/>
        <end position="721"/>
    </location>
</feature>
<accession>A0A024UPN2</accession>
<dbReference type="Gene3D" id="1.10.510.10">
    <property type="entry name" value="Transferase(Phosphotransferase) domain 1"/>
    <property type="match status" value="1"/>
</dbReference>
<dbReference type="VEuPathDB" id="FungiDB:H310_02485"/>
<dbReference type="CDD" id="cd13999">
    <property type="entry name" value="STKc_MAP3K-like"/>
    <property type="match status" value="1"/>
</dbReference>
<dbReference type="SMART" id="SM00220">
    <property type="entry name" value="S_TKc"/>
    <property type="match status" value="1"/>
</dbReference>
<dbReference type="SUPFAM" id="SSF56112">
    <property type="entry name" value="Protein kinase-like (PK-like)"/>
    <property type="match status" value="1"/>
</dbReference>